<dbReference type="STRING" id="1088818.A0A2H9ZVE4"/>
<keyword evidence="4" id="KW-0804">Transcription</keyword>
<feature type="domain" description="NAC" evidence="6">
    <location>
        <begin position="11"/>
        <end position="169"/>
    </location>
</feature>
<evidence type="ECO:0000256" key="5">
    <source>
        <dbReference type="ARBA" id="ARBA00023242"/>
    </source>
</evidence>
<dbReference type="InterPro" id="IPR003441">
    <property type="entry name" value="NAC-dom"/>
</dbReference>
<dbReference type="PROSITE" id="PS51005">
    <property type="entry name" value="NAC"/>
    <property type="match status" value="1"/>
</dbReference>
<evidence type="ECO:0000256" key="2">
    <source>
        <dbReference type="ARBA" id="ARBA00023015"/>
    </source>
</evidence>
<keyword evidence="3" id="KW-0238">DNA-binding</keyword>
<dbReference type="OrthoDB" id="1921961at2759"/>
<dbReference type="GO" id="GO:0006355">
    <property type="term" value="P:regulation of DNA-templated transcription"/>
    <property type="evidence" value="ECO:0007669"/>
    <property type="project" value="InterPro"/>
</dbReference>
<accession>A0A2H9ZVE4</accession>
<name>A0A2H9ZVE4_9ASPA</name>
<dbReference type="SUPFAM" id="SSF101941">
    <property type="entry name" value="NAC domain"/>
    <property type="match status" value="1"/>
</dbReference>
<dbReference type="PANTHER" id="PTHR31744:SF233">
    <property type="entry name" value="NAC DOMAIN-CONTAINING PROTEIN 72-LIKE"/>
    <property type="match status" value="1"/>
</dbReference>
<evidence type="ECO:0000313" key="7">
    <source>
        <dbReference type="EMBL" id="PKA47254.1"/>
    </source>
</evidence>
<reference evidence="7 8" key="1">
    <citation type="journal article" date="2017" name="Nature">
        <title>The Apostasia genome and the evolution of orchids.</title>
        <authorList>
            <person name="Zhang G.Q."/>
            <person name="Liu K.W."/>
            <person name="Li Z."/>
            <person name="Lohaus R."/>
            <person name="Hsiao Y.Y."/>
            <person name="Niu S.C."/>
            <person name="Wang J.Y."/>
            <person name="Lin Y.C."/>
            <person name="Xu Q."/>
            <person name="Chen L.J."/>
            <person name="Yoshida K."/>
            <person name="Fujiwara S."/>
            <person name="Wang Z.W."/>
            <person name="Zhang Y.Q."/>
            <person name="Mitsuda N."/>
            <person name="Wang M."/>
            <person name="Liu G.H."/>
            <person name="Pecoraro L."/>
            <person name="Huang H.X."/>
            <person name="Xiao X.J."/>
            <person name="Lin M."/>
            <person name="Wu X.Y."/>
            <person name="Wu W.L."/>
            <person name="Chen Y.Y."/>
            <person name="Chang S.B."/>
            <person name="Sakamoto S."/>
            <person name="Ohme-Takagi M."/>
            <person name="Yagi M."/>
            <person name="Zeng S.J."/>
            <person name="Shen C.Y."/>
            <person name="Yeh C.M."/>
            <person name="Luo Y.B."/>
            <person name="Tsai W.C."/>
            <person name="Van de Peer Y."/>
            <person name="Liu Z.J."/>
        </authorList>
    </citation>
    <scope>NUCLEOTIDE SEQUENCE [LARGE SCALE GENOMIC DNA]</scope>
    <source>
        <strain evidence="8">cv. Shenzhen</strain>
        <tissue evidence="7">Stem</tissue>
    </source>
</reference>
<evidence type="ECO:0000313" key="8">
    <source>
        <dbReference type="Proteomes" id="UP000236161"/>
    </source>
</evidence>
<evidence type="ECO:0000259" key="6">
    <source>
        <dbReference type="PROSITE" id="PS51005"/>
    </source>
</evidence>
<dbReference type="InterPro" id="IPR036093">
    <property type="entry name" value="NAC_dom_sf"/>
</dbReference>
<protein>
    <submittedName>
        <fullName evidence="7">NAC transcription factor ONAC010</fullName>
    </submittedName>
</protein>
<evidence type="ECO:0000256" key="1">
    <source>
        <dbReference type="ARBA" id="ARBA00004123"/>
    </source>
</evidence>
<dbReference type="Gene3D" id="2.170.150.80">
    <property type="entry name" value="NAC domain"/>
    <property type="match status" value="1"/>
</dbReference>
<keyword evidence="8" id="KW-1185">Reference proteome</keyword>
<keyword evidence="5" id="KW-0539">Nucleus</keyword>
<sequence>MDSPGLLNSQLPPGFRFHPTDQELINCYLSKKVAASLPAASAIIAEIDLYKFDPWDLPGKAFFGEGEWFFFSPRDRKYPNGARPNRATASGYWKATGTDKPILAADGTHCLGVKKALVFYTGRPPKGVKTEWVMHEYRLLDSVSPVHPQKQPNGSMRLDDWVLCRVRQKGGSPAESKIPSSPLSLFTNNACELEEKNPIATPANWSDQQLLVYLLGSCESSGESSDPGSLTSPEHGCWSYSGVHPAAVGPAAPPPQPPYVDSGLSSIKRNLSFSMLDELMITQPGDYKRLQRSAGGQPSPAVSFSVNQWLEDFFM</sequence>
<organism evidence="7 8">
    <name type="scientific">Apostasia shenzhenica</name>
    <dbReference type="NCBI Taxonomy" id="1088818"/>
    <lineage>
        <taxon>Eukaryota</taxon>
        <taxon>Viridiplantae</taxon>
        <taxon>Streptophyta</taxon>
        <taxon>Embryophyta</taxon>
        <taxon>Tracheophyta</taxon>
        <taxon>Spermatophyta</taxon>
        <taxon>Magnoliopsida</taxon>
        <taxon>Liliopsida</taxon>
        <taxon>Asparagales</taxon>
        <taxon>Orchidaceae</taxon>
        <taxon>Apostasioideae</taxon>
        <taxon>Apostasia</taxon>
    </lineage>
</organism>
<dbReference type="EMBL" id="KZ453531">
    <property type="protein sequence ID" value="PKA47254.1"/>
    <property type="molecule type" value="Genomic_DNA"/>
</dbReference>
<evidence type="ECO:0000256" key="4">
    <source>
        <dbReference type="ARBA" id="ARBA00023163"/>
    </source>
</evidence>
<dbReference type="GO" id="GO:0003677">
    <property type="term" value="F:DNA binding"/>
    <property type="evidence" value="ECO:0007669"/>
    <property type="project" value="UniProtKB-KW"/>
</dbReference>
<keyword evidence="2" id="KW-0805">Transcription regulation</keyword>
<dbReference type="PANTHER" id="PTHR31744">
    <property type="entry name" value="PROTEIN CUP-SHAPED COTYLEDON 2-RELATED"/>
    <property type="match status" value="1"/>
</dbReference>
<proteinExistence type="predicted"/>
<gene>
    <name evidence="7" type="primary">ONAC010</name>
    <name evidence="7" type="ORF">AXF42_Ash017199</name>
</gene>
<dbReference type="AlphaFoldDB" id="A0A2H9ZVE4"/>
<dbReference type="Proteomes" id="UP000236161">
    <property type="component" value="Unassembled WGS sequence"/>
</dbReference>
<dbReference type="Pfam" id="PF02365">
    <property type="entry name" value="NAM"/>
    <property type="match status" value="1"/>
</dbReference>
<comment type="subcellular location">
    <subcellularLocation>
        <location evidence="1">Nucleus</location>
    </subcellularLocation>
</comment>
<dbReference type="GO" id="GO:0005634">
    <property type="term" value="C:nucleus"/>
    <property type="evidence" value="ECO:0007669"/>
    <property type="project" value="UniProtKB-SubCell"/>
</dbReference>
<evidence type="ECO:0000256" key="3">
    <source>
        <dbReference type="ARBA" id="ARBA00023125"/>
    </source>
</evidence>